<reference evidence="4 5" key="1">
    <citation type="submission" date="2024-03" db="EMBL/GenBank/DDBJ databases">
        <title>Human intestinal bacterial collection.</title>
        <authorList>
            <person name="Pauvert C."/>
            <person name="Hitch T.C.A."/>
            <person name="Clavel T."/>
        </authorList>
    </citation>
    <scope>NUCLEOTIDE SEQUENCE [LARGE SCALE GENOMIC DNA]</scope>
    <source>
        <strain evidence="4 5">CLA-AA-H192</strain>
    </source>
</reference>
<dbReference type="InterPro" id="IPR003697">
    <property type="entry name" value="Maf-like"/>
</dbReference>
<evidence type="ECO:0000256" key="1">
    <source>
        <dbReference type="ARBA" id="ARBA00001968"/>
    </source>
</evidence>
<comment type="caution">
    <text evidence="3">Lacks conserved residue(s) required for the propagation of feature annotation.</text>
</comment>
<protein>
    <recommendedName>
        <fullName evidence="3">dTTP/UTP pyrophosphatase</fullName>
        <shortName evidence="3">dTTPase/UTPase</shortName>
        <ecNumber evidence="3">3.6.1.9</ecNumber>
    </recommendedName>
    <alternativeName>
        <fullName evidence="3">Nucleoside triphosphate pyrophosphatase</fullName>
    </alternativeName>
    <alternativeName>
        <fullName evidence="3">Nucleotide pyrophosphatase</fullName>
        <shortName evidence="3">Nucleotide PPase</shortName>
    </alternativeName>
</protein>
<dbReference type="Gene3D" id="3.90.950.10">
    <property type="match status" value="1"/>
</dbReference>
<organism evidence="4 5">
    <name type="scientific">Faecousia intestinalis</name>
    <dbReference type="NCBI Taxonomy" id="3133167"/>
    <lineage>
        <taxon>Bacteria</taxon>
        <taxon>Bacillati</taxon>
        <taxon>Bacillota</taxon>
        <taxon>Clostridia</taxon>
        <taxon>Eubacteriales</taxon>
        <taxon>Oscillospiraceae</taxon>
        <taxon>Faecousia</taxon>
    </lineage>
</organism>
<keyword evidence="2 3" id="KW-0378">Hydrolase</keyword>
<dbReference type="CDD" id="cd00555">
    <property type="entry name" value="Maf"/>
    <property type="match status" value="1"/>
</dbReference>
<dbReference type="InterPro" id="IPR029001">
    <property type="entry name" value="ITPase-like_fam"/>
</dbReference>
<comment type="cofactor">
    <cofactor evidence="1 3">
        <name>a divalent metal cation</name>
        <dbReference type="ChEBI" id="CHEBI:60240"/>
    </cofactor>
</comment>
<keyword evidence="5" id="KW-1185">Reference proteome</keyword>
<proteinExistence type="inferred from homology"/>
<comment type="subcellular location">
    <subcellularLocation>
        <location evidence="3">Cytoplasm</location>
    </subcellularLocation>
</comment>
<comment type="caution">
    <text evidence="4">The sequence shown here is derived from an EMBL/GenBank/DDBJ whole genome shotgun (WGS) entry which is preliminary data.</text>
</comment>
<dbReference type="RefSeq" id="WP_349134452.1">
    <property type="nucleotide sequence ID" value="NZ_JBBMFF010000045.1"/>
</dbReference>
<comment type="function">
    <text evidence="3">Nucleoside triphosphate pyrophosphatase that hydrolyzes dTTP and UTP. May have a dual role in cell division arrest and in preventing the incorporation of modified nucleotides into cellular nucleic acids.</text>
</comment>
<feature type="site" description="Important for substrate specificity" evidence="3">
    <location>
        <position position="11"/>
    </location>
</feature>
<name>A0ABV1G2W2_9FIRM</name>
<dbReference type="Proteomes" id="UP001491552">
    <property type="component" value="Unassembled WGS sequence"/>
</dbReference>
<comment type="catalytic activity">
    <reaction evidence="3">
        <text>dTTP + H2O = dTMP + diphosphate + H(+)</text>
        <dbReference type="Rhea" id="RHEA:28534"/>
        <dbReference type="ChEBI" id="CHEBI:15377"/>
        <dbReference type="ChEBI" id="CHEBI:15378"/>
        <dbReference type="ChEBI" id="CHEBI:33019"/>
        <dbReference type="ChEBI" id="CHEBI:37568"/>
        <dbReference type="ChEBI" id="CHEBI:63528"/>
        <dbReference type="EC" id="3.6.1.9"/>
    </reaction>
</comment>
<keyword evidence="3" id="KW-0963">Cytoplasm</keyword>
<dbReference type="EMBL" id="JBBMFF010000045">
    <property type="protein sequence ID" value="MEQ2509741.1"/>
    <property type="molecule type" value="Genomic_DNA"/>
</dbReference>
<feature type="active site" description="Proton acceptor" evidence="3">
    <location>
        <position position="69"/>
    </location>
</feature>
<dbReference type="NCBIfam" id="TIGR00172">
    <property type="entry name" value="maf"/>
    <property type="match status" value="1"/>
</dbReference>
<evidence type="ECO:0000313" key="4">
    <source>
        <dbReference type="EMBL" id="MEQ2509741.1"/>
    </source>
</evidence>
<comment type="similarity">
    <text evidence="3">Belongs to the Maf family. YhdE subfamily.</text>
</comment>
<feature type="site" description="Important for substrate specificity" evidence="3">
    <location>
        <position position="70"/>
    </location>
</feature>
<dbReference type="SUPFAM" id="SSF52972">
    <property type="entry name" value="ITPase-like"/>
    <property type="match status" value="1"/>
</dbReference>
<dbReference type="EC" id="3.6.1.9" evidence="3"/>
<accession>A0ABV1G2W2</accession>
<dbReference type="HAMAP" id="MF_00528">
    <property type="entry name" value="Maf"/>
    <property type="match status" value="1"/>
</dbReference>
<comment type="catalytic activity">
    <reaction evidence="3">
        <text>UTP + H2O = UMP + diphosphate + H(+)</text>
        <dbReference type="Rhea" id="RHEA:29395"/>
        <dbReference type="ChEBI" id="CHEBI:15377"/>
        <dbReference type="ChEBI" id="CHEBI:15378"/>
        <dbReference type="ChEBI" id="CHEBI:33019"/>
        <dbReference type="ChEBI" id="CHEBI:46398"/>
        <dbReference type="ChEBI" id="CHEBI:57865"/>
        <dbReference type="EC" id="3.6.1.9"/>
    </reaction>
</comment>
<gene>
    <name evidence="4" type="ORF">WMO66_00530</name>
</gene>
<sequence length="191" mass="21138">MEIYLASKSPRRKELLERMGLEFTVRAVNTNETMDPFRHPSDEVARVSLEKAKAVQPHCMPDDIIISADTIVVCDSLVMGKPHSESEAFSMLRRLSGRDHQVMSGLTVLHGDDCENLTVTTTLRMRTLSDEEIRAYIATGEPMDKAGAYAIQGLAAMFVIGLDGDYYNVMGLPVCPLAMILRKFGVKLLGC</sequence>
<feature type="site" description="Important for substrate specificity" evidence="3">
    <location>
        <position position="152"/>
    </location>
</feature>
<evidence type="ECO:0000256" key="2">
    <source>
        <dbReference type="ARBA" id="ARBA00022801"/>
    </source>
</evidence>
<evidence type="ECO:0000313" key="5">
    <source>
        <dbReference type="Proteomes" id="UP001491552"/>
    </source>
</evidence>
<dbReference type="PIRSF" id="PIRSF006305">
    <property type="entry name" value="Maf"/>
    <property type="match status" value="1"/>
</dbReference>
<dbReference type="Pfam" id="PF02545">
    <property type="entry name" value="Maf"/>
    <property type="match status" value="1"/>
</dbReference>
<evidence type="ECO:0000256" key="3">
    <source>
        <dbReference type="HAMAP-Rule" id="MF_00528"/>
    </source>
</evidence>
<dbReference type="PANTHER" id="PTHR43213:SF5">
    <property type="entry name" value="BIFUNCTIONAL DTTP_UTP PYROPHOSPHATASE_METHYLTRANSFERASE PROTEIN-RELATED"/>
    <property type="match status" value="1"/>
</dbReference>
<dbReference type="PANTHER" id="PTHR43213">
    <property type="entry name" value="BIFUNCTIONAL DTTP/UTP PYROPHOSPHATASE/METHYLTRANSFERASE PROTEIN-RELATED"/>
    <property type="match status" value="1"/>
</dbReference>
<dbReference type="GO" id="GO:0016787">
    <property type="term" value="F:hydrolase activity"/>
    <property type="evidence" value="ECO:0007669"/>
    <property type="project" value="UniProtKB-KW"/>
</dbReference>
<keyword evidence="3" id="KW-0546">Nucleotide metabolism</keyword>